<protein>
    <submittedName>
        <fullName evidence="1">Uncharacterized protein</fullName>
    </submittedName>
</protein>
<dbReference type="PATRIC" id="fig|1434119.4.peg.4942"/>
<name>A0A0E3PHZ7_9EURY</name>
<dbReference type="KEGG" id="msz:MSSIH_3809"/>
<dbReference type="AlphaFoldDB" id="A0A0E3PHZ7"/>
<dbReference type="InterPro" id="IPR012874">
    <property type="entry name" value="DUF1673_METspp"/>
</dbReference>
<reference evidence="1 2" key="1">
    <citation type="submission" date="2014-07" db="EMBL/GenBank/DDBJ databases">
        <title>Methanogenic archaea and the global carbon cycle.</title>
        <authorList>
            <person name="Henriksen J.R."/>
            <person name="Luke J."/>
            <person name="Reinhart S."/>
            <person name="Benedict M.N."/>
            <person name="Youngblut N.D."/>
            <person name="Metcalf M.E."/>
            <person name="Whitaker R.J."/>
            <person name="Metcalf W.W."/>
        </authorList>
    </citation>
    <scope>NUCLEOTIDE SEQUENCE [LARGE SCALE GENOMIC DNA]</scope>
    <source>
        <strain evidence="1 2">HI350</strain>
    </source>
</reference>
<dbReference type="HOGENOM" id="CLU_3323033_0_0_2"/>
<sequence length="38" mass="4473">MRVYEMAFIESIRKLMGWCPMKNPSGKESRKTTILILN</sequence>
<dbReference type="EMBL" id="CP009507">
    <property type="protein sequence ID" value="AKB34499.1"/>
    <property type="molecule type" value="Genomic_DNA"/>
</dbReference>
<organism evidence="1 2">
    <name type="scientific">Methanosarcina siciliae HI350</name>
    <dbReference type="NCBI Taxonomy" id="1434119"/>
    <lineage>
        <taxon>Archaea</taxon>
        <taxon>Methanobacteriati</taxon>
        <taxon>Methanobacteriota</taxon>
        <taxon>Stenosarchaea group</taxon>
        <taxon>Methanomicrobia</taxon>
        <taxon>Methanosarcinales</taxon>
        <taxon>Methanosarcinaceae</taxon>
        <taxon>Methanosarcina</taxon>
    </lineage>
</organism>
<accession>A0A0E3PHZ7</accession>
<evidence type="ECO:0000313" key="2">
    <source>
        <dbReference type="Proteomes" id="UP000033092"/>
    </source>
</evidence>
<dbReference type="Pfam" id="PF07895">
    <property type="entry name" value="DUF1673"/>
    <property type="match status" value="1"/>
</dbReference>
<proteinExistence type="predicted"/>
<dbReference type="Proteomes" id="UP000033092">
    <property type="component" value="Chromosome"/>
</dbReference>
<gene>
    <name evidence="1" type="ORF">MSSIH_3809</name>
</gene>
<evidence type="ECO:0000313" key="1">
    <source>
        <dbReference type="EMBL" id="AKB34499.1"/>
    </source>
</evidence>